<evidence type="ECO:0000256" key="1">
    <source>
        <dbReference type="SAM" id="MobiDB-lite"/>
    </source>
</evidence>
<dbReference type="EMBL" id="BDRX01000030">
    <property type="protein sequence ID" value="GBF92179.1"/>
    <property type="molecule type" value="Genomic_DNA"/>
</dbReference>
<dbReference type="GO" id="GO:0005524">
    <property type="term" value="F:ATP binding"/>
    <property type="evidence" value="ECO:0007669"/>
    <property type="project" value="InterPro"/>
</dbReference>
<feature type="compositionally biased region" description="Low complexity" evidence="1">
    <location>
        <begin position="416"/>
        <end position="432"/>
    </location>
</feature>
<organism evidence="3 4">
    <name type="scientific">Raphidocelis subcapitata</name>
    <dbReference type="NCBI Taxonomy" id="307507"/>
    <lineage>
        <taxon>Eukaryota</taxon>
        <taxon>Viridiplantae</taxon>
        <taxon>Chlorophyta</taxon>
        <taxon>core chlorophytes</taxon>
        <taxon>Chlorophyceae</taxon>
        <taxon>CS clade</taxon>
        <taxon>Sphaeropleales</taxon>
        <taxon>Selenastraceae</taxon>
        <taxon>Raphidocelis</taxon>
    </lineage>
</organism>
<feature type="compositionally biased region" description="Gly residues" evidence="1">
    <location>
        <begin position="515"/>
        <end position="532"/>
    </location>
</feature>
<feature type="compositionally biased region" description="Low complexity" evidence="1">
    <location>
        <begin position="368"/>
        <end position="383"/>
    </location>
</feature>
<feature type="domain" description="Protein kinase" evidence="2">
    <location>
        <begin position="48"/>
        <end position="327"/>
    </location>
</feature>
<dbReference type="InParanoid" id="A0A2V0NXW3"/>
<feature type="compositionally biased region" description="Low complexity" evidence="1">
    <location>
        <begin position="544"/>
        <end position="558"/>
    </location>
</feature>
<name>A0A2V0NXW3_9CHLO</name>
<dbReference type="InterPro" id="IPR000719">
    <property type="entry name" value="Prot_kinase_dom"/>
</dbReference>
<dbReference type="SUPFAM" id="SSF56112">
    <property type="entry name" value="Protein kinase-like (PK-like)"/>
    <property type="match status" value="1"/>
</dbReference>
<reference evidence="3 4" key="1">
    <citation type="journal article" date="2018" name="Sci. Rep.">
        <title>Raphidocelis subcapitata (=Pseudokirchneriella subcapitata) provides an insight into genome evolution and environmental adaptations in the Sphaeropleales.</title>
        <authorList>
            <person name="Suzuki S."/>
            <person name="Yamaguchi H."/>
            <person name="Nakajima N."/>
            <person name="Kawachi M."/>
        </authorList>
    </citation>
    <scope>NUCLEOTIDE SEQUENCE [LARGE SCALE GENOMIC DNA]</scope>
    <source>
        <strain evidence="3 4">NIES-35</strain>
    </source>
</reference>
<dbReference type="Gene3D" id="1.10.510.10">
    <property type="entry name" value="Transferase(Phosphotransferase) domain 1"/>
    <property type="match status" value="1"/>
</dbReference>
<comment type="caution">
    <text evidence="3">The sequence shown here is derived from an EMBL/GenBank/DDBJ whole genome shotgun (WGS) entry which is preliminary data.</text>
</comment>
<feature type="region of interest" description="Disordered" evidence="1">
    <location>
        <begin position="473"/>
        <end position="574"/>
    </location>
</feature>
<evidence type="ECO:0000313" key="4">
    <source>
        <dbReference type="Proteomes" id="UP000247498"/>
    </source>
</evidence>
<protein>
    <recommendedName>
        <fullName evidence="2">Protein kinase domain-containing protein</fullName>
    </recommendedName>
</protein>
<keyword evidence="4" id="KW-1185">Reference proteome</keyword>
<gene>
    <name evidence="3" type="ORF">Rsub_05261</name>
</gene>
<dbReference type="AlphaFoldDB" id="A0A2V0NXW3"/>
<feature type="compositionally biased region" description="Low complexity" evidence="1">
    <location>
        <begin position="483"/>
        <end position="500"/>
    </location>
</feature>
<accession>A0A2V0NXW3</accession>
<evidence type="ECO:0000259" key="2">
    <source>
        <dbReference type="PROSITE" id="PS50011"/>
    </source>
</evidence>
<feature type="compositionally biased region" description="Basic residues" evidence="1">
    <location>
        <begin position="564"/>
        <end position="574"/>
    </location>
</feature>
<sequence>MPHRRVEEYESYCSSWSYFPPGQAFSYPRISTNWDPRRAYLAPAPPGFPPSCFIALGPGGTALLVKEFEEEDEEDDEGEVLKAPVRRRVMVMNEVMRHNAIGLQPGLVPLLATLRSWDKVLLVYGNEGAPLEASLPRLARASPAARAYVAQVVLLCTAPTLIKMHTIHNLVHARICPATLVARPNPTPPGCPPSVGVKLFDLRSCAAPGRPQAYDFAPNYLPPEALAAAAAPRADARDGESDAAAWLAPVLAPAFDAWALGACLVAVGTGRRLGAPPASGRGCRQWLEAAPGWAALDPDLRAVAEALCHESPEARATLADAVRMPFASLQFTPEVQSEAAAAVAAVAWGAPHAMPRRRPSRLRVTTSGELSGGLEPAAAAASPRRARLRSAEEVVAAPRTPQAHTAPRRHTSGGIPAAALAPPGLDAAPDAPAPTALEAAAAAFAGAARSLRRAGSEVRSAFVAAAAHAQFGGAEREPEIQPADDGAPSGGAAAAAPADGKMGYEVQGAPPARPAGGGGFGSSGGGGGSGGGGDRDGGRGGAAHGSRGAPAGARSAAGAGAGGRKAKRRRGLLARGLRRCAKRARELGRAVVRGLSRA</sequence>
<dbReference type="Proteomes" id="UP000247498">
    <property type="component" value="Unassembled WGS sequence"/>
</dbReference>
<dbReference type="PROSITE" id="PS50011">
    <property type="entry name" value="PROTEIN_KINASE_DOM"/>
    <property type="match status" value="1"/>
</dbReference>
<feature type="region of interest" description="Disordered" evidence="1">
    <location>
        <begin position="354"/>
        <end position="432"/>
    </location>
</feature>
<dbReference type="GO" id="GO:0004672">
    <property type="term" value="F:protein kinase activity"/>
    <property type="evidence" value="ECO:0007669"/>
    <property type="project" value="InterPro"/>
</dbReference>
<evidence type="ECO:0000313" key="3">
    <source>
        <dbReference type="EMBL" id="GBF92179.1"/>
    </source>
</evidence>
<proteinExistence type="predicted"/>
<dbReference type="InterPro" id="IPR011009">
    <property type="entry name" value="Kinase-like_dom_sf"/>
</dbReference>